<dbReference type="FunFam" id="1.10.1670.10:FF:000002">
    <property type="entry name" value="Adenine DNA glycosylase"/>
    <property type="match status" value="1"/>
</dbReference>
<dbReference type="GO" id="GO:0051539">
    <property type="term" value="F:4 iron, 4 sulfur cluster binding"/>
    <property type="evidence" value="ECO:0007669"/>
    <property type="project" value="UniProtKB-UniRule"/>
</dbReference>
<dbReference type="EC" id="3.2.2.31" evidence="4 16"/>
<reference evidence="18 19" key="1">
    <citation type="journal article" date="2020" name="Mol. Biol. Evol.">
        <title>Distinct Expression and Methylation Patterns for Genes with Different Fates following a Single Whole-Genome Duplication in Flowering Plants.</title>
        <authorList>
            <person name="Shi T."/>
            <person name="Rahmani R.S."/>
            <person name="Gugger P.F."/>
            <person name="Wang M."/>
            <person name="Li H."/>
            <person name="Zhang Y."/>
            <person name="Li Z."/>
            <person name="Wang Q."/>
            <person name="Van de Peer Y."/>
            <person name="Marchal K."/>
            <person name="Chen J."/>
        </authorList>
    </citation>
    <scope>NUCLEOTIDE SEQUENCE [LARGE SCALE GENOMIC DNA]</scope>
    <source>
        <tissue evidence="18">Leaf</tissue>
    </source>
</reference>
<dbReference type="InterPro" id="IPR003265">
    <property type="entry name" value="HhH-GPD_domain"/>
</dbReference>
<evidence type="ECO:0000256" key="8">
    <source>
        <dbReference type="ARBA" id="ARBA00022763"/>
    </source>
</evidence>
<evidence type="ECO:0000256" key="6">
    <source>
        <dbReference type="ARBA" id="ARBA00022485"/>
    </source>
</evidence>
<dbReference type="Proteomes" id="UP000607653">
    <property type="component" value="Unassembled WGS sequence"/>
</dbReference>
<keyword evidence="14 16" id="KW-0326">Glycosidase</keyword>
<dbReference type="SUPFAM" id="SSF48150">
    <property type="entry name" value="DNA-glycosylase"/>
    <property type="match status" value="1"/>
</dbReference>
<dbReference type="InterPro" id="IPR023170">
    <property type="entry name" value="HhH_base_excis_C"/>
</dbReference>
<evidence type="ECO:0000256" key="11">
    <source>
        <dbReference type="ARBA" id="ARBA00023014"/>
    </source>
</evidence>
<dbReference type="SMART" id="SM00478">
    <property type="entry name" value="ENDO3c"/>
    <property type="match status" value="1"/>
</dbReference>
<dbReference type="Gene3D" id="1.10.1670.10">
    <property type="entry name" value="Helix-hairpin-Helix base-excision DNA repair enzymes (C-terminal)"/>
    <property type="match status" value="1"/>
</dbReference>
<keyword evidence="7" id="KW-0479">Metal-binding</keyword>
<dbReference type="GO" id="GO:0005634">
    <property type="term" value="C:nucleus"/>
    <property type="evidence" value="ECO:0007669"/>
    <property type="project" value="UniProtKB-SubCell"/>
</dbReference>
<dbReference type="Pfam" id="PF14815">
    <property type="entry name" value="NUDIX_4"/>
    <property type="match status" value="1"/>
</dbReference>
<keyword evidence="19" id="KW-1185">Reference proteome</keyword>
<name>A0A822ZNG2_NELNU</name>
<dbReference type="SUPFAM" id="SSF55811">
    <property type="entry name" value="Nudix"/>
    <property type="match status" value="1"/>
</dbReference>
<evidence type="ECO:0000256" key="12">
    <source>
        <dbReference type="ARBA" id="ARBA00023204"/>
    </source>
</evidence>
<keyword evidence="11" id="KW-0411">Iron-sulfur</keyword>
<dbReference type="AlphaFoldDB" id="A0A822ZNG2"/>
<keyword evidence="12" id="KW-0234">DNA repair</keyword>
<dbReference type="GO" id="GO:0000701">
    <property type="term" value="F:purine-specific mismatch base pair DNA N-glycosylase activity"/>
    <property type="evidence" value="ECO:0007669"/>
    <property type="project" value="UniProtKB-EC"/>
</dbReference>
<dbReference type="PANTHER" id="PTHR42944:SF1">
    <property type="entry name" value="ADENINE DNA GLYCOSYLASE"/>
    <property type="match status" value="1"/>
</dbReference>
<keyword evidence="6" id="KW-0004">4Fe-4S</keyword>
<dbReference type="GO" id="GO:0046872">
    <property type="term" value="F:metal ion binding"/>
    <property type="evidence" value="ECO:0007669"/>
    <property type="project" value="UniProtKB-UniRule"/>
</dbReference>
<comment type="catalytic activity">
    <reaction evidence="1 16">
        <text>Hydrolyzes free adenine bases from 7,8-dihydro-8-oxoguanine:adenine mismatched double-stranded DNA, leaving an apurinic site.</text>
        <dbReference type="EC" id="3.2.2.31"/>
    </reaction>
</comment>
<proteinExistence type="inferred from homology"/>
<comment type="cofactor">
    <cofactor evidence="16">
        <name>[4Fe-4S] cluster</name>
        <dbReference type="ChEBI" id="CHEBI:49883"/>
    </cofactor>
    <text evidence="16">Binds 1 [4Fe-4S] cluster.</text>
</comment>
<evidence type="ECO:0000256" key="5">
    <source>
        <dbReference type="ARBA" id="ARBA00022023"/>
    </source>
</evidence>
<comment type="subcellular location">
    <subcellularLocation>
        <location evidence="2">Nucleus</location>
    </subcellularLocation>
</comment>
<dbReference type="GO" id="GO:0006284">
    <property type="term" value="P:base-excision repair"/>
    <property type="evidence" value="ECO:0007669"/>
    <property type="project" value="UniProtKB-UniRule"/>
</dbReference>
<evidence type="ECO:0000313" key="19">
    <source>
        <dbReference type="Proteomes" id="UP000607653"/>
    </source>
</evidence>
<evidence type="ECO:0000256" key="15">
    <source>
        <dbReference type="ARBA" id="ARBA00058024"/>
    </source>
</evidence>
<comment type="similarity">
    <text evidence="3 16">Belongs to the Nth/MutY family.</text>
</comment>
<sequence>MESIFKEYSFCDVFVLKKKLGWNEKVLRREFPKVYVRSHQNGATPPERKQVRILSRAPFRASSSFHMPFTSLLIGRRLLSLVISGKPKGSQGAKLIVERGEFPKTVSALREIPGIGDYTAGAIASIAFKETVPVVDGNVVRVIARLKAISANPKEGKTIKSFWKLAGQLVDPLRPGDFNQALMELGATICNPSSPSCSTCPISEQCHALSVSRNCQSIQVTDYPTKIVKAEKRCDFAAVCVVEISEGPDIQEGDHKSKGFLLVKRPEEGLLAGLWEFPSVLLGGEVNLITRRKVMDQYLKKSFNLDAKRNCSIALREVVGEYVHIFSHIQLRMYVELMVLHLKGGENIIFPKMDKETVTWKLVDGKSIQSMGLTSGVRKVYNMIQKFKKSRLSKNPTNHKGKRI</sequence>
<gene>
    <name evidence="18" type="ORF">HUJ06_001558</name>
</gene>
<keyword evidence="13" id="KW-0539">Nucleus</keyword>
<keyword evidence="9" id="KW-0378">Hydrolase</keyword>
<comment type="function">
    <text evidence="16">Adenine glycosylase active on G-A mispairs.</text>
</comment>
<organism evidence="18 19">
    <name type="scientific">Nelumbo nucifera</name>
    <name type="common">Sacred lotus</name>
    <dbReference type="NCBI Taxonomy" id="4432"/>
    <lineage>
        <taxon>Eukaryota</taxon>
        <taxon>Viridiplantae</taxon>
        <taxon>Streptophyta</taxon>
        <taxon>Embryophyta</taxon>
        <taxon>Tracheophyta</taxon>
        <taxon>Spermatophyta</taxon>
        <taxon>Magnoliopsida</taxon>
        <taxon>Proteales</taxon>
        <taxon>Nelumbonaceae</taxon>
        <taxon>Nelumbo</taxon>
    </lineage>
</organism>
<dbReference type="FunFam" id="3.90.79.10:FF:000026">
    <property type="entry name" value="Adenine DNA glycosylase"/>
    <property type="match status" value="1"/>
</dbReference>
<dbReference type="EMBL" id="DUZY01000006">
    <property type="protein sequence ID" value="DAD43328.1"/>
    <property type="molecule type" value="Genomic_DNA"/>
</dbReference>
<evidence type="ECO:0000256" key="1">
    <source>
        <dbReference type="ARBA" id="ARBA00000843"/>
    </source>
</evidence>
<accession>A0A822ZNG2</accession>
<feature type="domain" description="HhH-GPD" evidence="17">
    <location>
        <begin position="37"/>
        <end position="188"/>
    </location>
</feature>
<dbReference type="InterPro" id="IPR004036">
    <property type="entry name" value="Endonuclease-III-like_CS2"/>
</dbReference>
<dbReference type="CDD" id="cd00056">
    <property type="entry name" value="ENDO3c"/>
    <property type="match status" value="1"/>
</dbReference>
<evidence type="ECO:0000256" key="2">
    <source>
        <dbReference type="ARBA" id="ARBA00004123"/>
    </source>
</evidence>
<keyword evidence="8 16" id="KW-0227">DNA damage</keyword>
<keyword evidence="10 16" id="KW-0408">Iron</keyword>
<dbReference type="Gene3D" id="3.90.79.10">
    <property type="entry name" value="Nucleoside Triphosphate Pyrophosphohydrolase"/>
    <property type="match status" value="1"/>
</dbReference>
<dbReference type="PANTHER" id="PTHR42944">
    <property type="entry name" value="ADENINE DNA GLYCOSYLASE"/>
    <property type="match status" value="1"/>
</dbReference>
<evidence type="ECO:0000256" key="14">
    <source>
        <dbReference type="ARBA" id="ARBA00023295"/>
    </source>
</evidence>
<dbReference type="InterPro" id="IPR015797">
    <property type="entry name" value="NUDIX_hydrolase-like_dom_sf"/>
</dbReference>
<comment type="function">
    <text evidence="15">Involved in oxidative DNA damage repair. Initiates repair of A*oxoG to C*G by removing the inappropriately paired adenine base from the DNA backbone. Possesses both adenine and 2-OH-A DNA glycosylase activities.</text>
</comment>
<evidence type="ECO:0000256" key="10">
    <source>
        <dbReference type="ARBA" id="ARBA00023004"/>
    </source>
</evidence>
<evidence type="ECO:0000259" key="17">
    <source>
        <dbReference type="SMART" id="SM00478"/>
    </source>
</evidence>
<evidence type="ECO:0000256" key="13">
    <source>
        <dbReference type="ARBA" id="ARBA00023242"/>
    </source>
</evidence>
<evidence type="ECO:0000256" key="7">
    <source>
        <dbReference type="ARBA" id="ARBA00022723"/>
    </source>
</evidence>
<protein>
    <recommendedName>
        <fullName evidence="5 16">Adenine DNA glycosylase</fullName>
        <ecNumber evidence="4 16">3.2.2.31</ecNumber>
    </recommendedName>
</protein>
<dbReference type="InterPro" id="IPR029119">
    <property type="entry name" value="MutY_C"/>
</dbReference>
<evidence type="ECO:0000256" key="9">
    <source>
        <dbReference type="ARBA" id="ARBA00022801"/>
    </source>
</evidence>
<dbReference type="PROSITE" id="PS01155">
    <property type="entry name" value="ENDONUCLEASE_III_2"/>
    <property type="match status" value="1"/>
</dbReference>
<dbReference type="InterPro" id="IPR044298">
    <property type="entry name" value="MIG/MutY"/>
</dbReference>
<evidence type="ECO:0000256" key="3">
    <source>
        <dbReference type="ARBA" id="ARBA00008343"/>
    </source>
</evidence>
<dbReference type="InterPro" id="IPR011257">
    <property type="entry name" value="DNA_glycosylase"/>
</dbReference>
<evidence type="ECO:0000313" key="18">
    <source>
        <dbReference type="EMBL" id="DAD43328.1"/>
    </source>
</evidence>
<comment type="caution">
    <text evidence="18">The sequence shown here is derived from an EMBL/GenBank/DDBJ whole genome shotgun (WGS) entry which is preliminary data.</text>
</comment>
<evidence type="ECO:0000256" key="4">
    <source>
        <dbReference type="ARBA" id="ARBA00012045"/>
    </source>
</evidence>
<evidence type="ECO:0000256" key="16">
    <source>
        <dbReference type="RuleBase" id="RU365096"/>
    </source>
</evidence>
<dbReference type="CDD" id="cd03431">
    <property type="entry name" value="NUDIX_DNA_Glycosylase_C-MutY"/>
    <property type="match status" value="1"/>
</dbReference>